<comment type="caution">
    <text evidence="2">The sequence shown here is derived from an EMBL/GenBank/DDBJ whole genome shotgun (WGS) entry which is preliminary data.</text>
</comment>
<proteinExistence type="predicted"/>
<gene>
    <name evidence="2" type="ORF">IFR04_003876</name>
</gene>
<evidence type="ECO:0008006" key="4">
    <source>
        <dbReference type="Google" id="ProtNLM"/>
    </source>
</evidence>
<sequence>MLFSSDSLPKRPTSIESQVIQRLLEPPRSIHIRRRNLKKSRENLAMTIMPRISGYRRSPRIIERLCRNECLLNLTKAQSALVISLARLSGWSAEQIALTMKKQTSQAMTAEDVWHYNWRWILLGGNKDPDFVSKDDIELMKAIIKDAKVELYCGFEPARSLHKTVEPMTVAFVDKWSPKALPPNALCEGYTAAAREESKTYLTPKSSNAYGDLTPTEEPIVARFGSTVQGIVKKILSDWSAETKKLLDRGKPLQNINQPMQVRMIMKHLDIFHEEWEASFGTMHIPEAHRDPQSLRSSEIHITTTGYGCKVLLGLMMADRIHVVEKKRQQLRAYICFKGVSMETLDEDSKECFVCKNQMCVEDEDGFMEFPIRLTFCCDKVIGMHCLKQWCNAKGKGLHDCPFCRSRFSDHFWDKLFGQTEASEILSRSIEMALMSNRGQSTQALRGTLDRGRLDPLSHAAHLARSPTSNESIPTLGVHSEPITHSTRLAASPTFNRDVEQTASSPDMDPHHPRHIDVGRWAEAARSRRLNNRSARSQDNFETEG</sequence>
<protein>
    <recommendedName>
        <fullName evidence="4">RING-type domain-containing protein</fullName>
    </recommendedName>
</protein>
<evidence type="ECO:0000256" key="1">
    <source>
        <dbReference type="SAM" id="MobiDB-lite"/>
    </source>
</evidence>
<evidence type="ECO:0000313" key="3">
    <source>
        <dbReference type="Proteomes" id="UP000664132"/>
    </source>
</evidence>
<keyword evidence="3" id="KW-1185">Reference proteome</keyword>
<feature type="compositionally biased region" description="Polar residues" evidence="1">
    <location>
        <begin position="487"/>
        <end position="505"/>
    </location>
</feature>
<dbReference type="OrthoDB" id="8062037at2759"/>
<dbReference type="AlphaFoldDB" id="A0A8H8BTA5"/>
<reference evidence="2" key="1">
    <citation type="submission" date="2021-02" db="EMBL/GenBank/DDBJ databases">
        <title>Genome sequence Cadophora malorum strain M34.</title>
        <authorList>
            <person name="Stefanovic E."/>
            <person name="Vu D."/>
            <person name="Scully C."/>
            <person name="Dijksterhuis J."/>
            <person name="Roader J."/>
            <person name="Houbraken J."/>
        </authorList>
    </citation>
    <scope>NUCLEOTIDE SEQUENCE</scope>
    <source>
        <strain evidence="2">M34</strain>
    </source>
</reference>
<dbReference type="Proteomes" id="UP000664132">
    <property type="component" value="Unassembled WGS sequence"/>
</dbReference>
<organism evidence="2 3">
    <name type="scientific">Cadophora malorum</name>
    <dbReference type="NCBI Taxonomy" id="108018"/>
    <lineage>
        <taxon>Eukaryota</taxon>
        <taxon>Fungi</taxon>
        <taxon>Dikarya</taxon>
        <taxon>Ascomycota</taxon>
        <taxon>Pezizomycotina</taxon>
        <taxon>Leotiomycetes</taxon>
        <taxon>Helotiales</taxon>
        <taxon>Ploettnerulaceae</taxon>
        <taxon>Cadophora</taxon>
    </lineage>
</organism>
<dbReference type="Gene3D" id="3.30.40.10">
    <property type="entry name" value="Zinc/RING finger domain, C3HC4 (zinc finger)"/>
    <property type="match status" value="1"/>
</dbReference>
<feature type="region of interest" description="Disordered" evidence="1">
    <location>
        <begin position="487"/>
        <end position="515"/>
    </location>
</feature>
<name>A0A8H8BTA5_9HELO</name>
<evidence type="ECO:0000313" key="2">
    <source>
        <dbReference type="EMBL" id="KAG4422964.1"/>
    </source>
</evidence>
<dbReference type="EMBL" id="JAFJYH010000041">
    <property type="protein sequence ID" value="KAG4422964.1"/>
    <property type="molecule type" value="Genomic_DNA"/>
</dbReference>
<accession>A0A8H8BTA5</accession>
<dbReference type="InterPro" id="IPR013083">
    <property type="entry name" value="Znf_RING/FYVE/PHD"/>
</dbReference>